<dbReference type="Gene3D" id="1.10.3720.10">
    <property type="entry name" value="MetI-like"/>
    <property type="match status" value="1"/>
</dbReference>
<feature type="transmembrane region" description="Helical" evidence="7">
    <location>
        <begin position="96"/>
        <end position="115"/>
    </location>
</feature>
<keyword evidence="4 7" id="KW-0812">Transmembrane</keyword>
<sequence>MSTAAHRTPVNARSHREPVRPFALISKLLSVAVISLFVLAMLVFTLYPVAFSLFGSFKTNMELMNSSNLLPAALQWENYAEAWQRANFARYTWNSVFISAASTVITVLVCSMAAYALGRRAFPGNKLILFLLAATMFISIGAITYRPLYDMMREVGMHKSLWSVVLIFVGTHLSFNIFLLERFVKSIPKELDEAATIDGCGFYGIYWRVILPLMGPGLGVVSLFSFREAWNQYILPLIFTMTRPDMQPLTVGVISLKYSSNAAAEWHLMLAGSMLSMLPILCVYFLTNKSFISGLTQGSVKG</sequence>
<dbReference type="Proteomes" id="UP000214746">
    <property type="component" value="Unassembled WGS sequence"/>
</dbReference>
<evidence type="ECO:0000256" key="4">
    <source>
        <dbReference type="ARBA" id="ARBA00022692"/>
    </source>
</evidence>
<comment type="caution">
    <text evidence="9">The sequence shown here is derived from an EMBL/GenBank/DDBJ whole genome shotgun (WGS) entry which is preliminary data.</text>
</comment>
<feature type="transmembrane region" description="Helical" evidence="7">
    <location>
        <begin position="127"/>
        <end position="148"/>
    </location>
</feature>
<evidence type="ECO:0000256" key="7">
    <source>
        <dbReference type="RuleBase" id="RU363032"/>
    </source>
</evidence>
<proteinExistence type="inferred from homology"/>
<dbReference type="PROSITE" id="PS50928">
    <property type="entry name" value="ABC_TM1"/>
    <property type="match status" value="1"/>
</dbReference>
<comment type="subcellular location">
    <subcellularLocation>
        <location evidence="1 7">Cell membrane</location>
        <topology evidence="1 7">Multi-pass membrane protein</topology>
    </subcellularLocation>
</comment>
<dbReference type="InterPro" id="IPR035906">
    <property type="entry name" value="MetI-like_sf"/>
</dbReference>
<dbReference type="RefSeq" id="WP_089199282.1">
    <property type="nucleotide sequence ID" value="NZ_NHRJ02000002.1"/>
</dbReference>
<keyword evidence="10" id="KW-1185">Reference proteome</keyword>
<evidence type="ECO:0000313" key="9">
    <source>
        <dbReference type="EMBL" id="PZE22138.1"/>
    </source>
</evidence>
<dbReference type="EMBL" id="NHRJ02000002">
    <property type="protein sequence ID" value="PZE22138.1"/>
    <property type="molecule type" value="Genomic_DNA"/>
</dbReference>
<evidence type="ECO:0000256" key="5">
    <source>
        <dbReference type="ARBA" id="ARBA00022989"/>
    </source>
</evidence>
<accession>A0A2W1P4Q9</accession>
<feature type="transmembrane region" description="Helical" evidence="7">
    <location>
        <begin position="266"/>
        <end position="286"/>
    </location>
</feature>
<dbReference type="SUPFAM" id="SSF161098">
    <property type="entry name" value="MetI-like"/>
    <property type="match status" value="1"/>
</dbReference>
<feature type="transmembrane region" description="Helical" evidence="7">
    <location>
        <begin position="160"/>
        <end position="184"/>
    </location>
</feature>
<dbReference type="InterPro" id="IPR000515">
    <property type="entry name" value="MetI-like"/>
</dbReference>
<organism evidence="9 10">
    <name type="scientific">Paenibacillus xerothermodurans</name>
    <dbReference type="NCBI Taxonomy" id="1977292"/>
    <lineage>
        <taxon>Bacteria</taxon>
        <taxon>Bacillati</taxon>
        <taxon>Bacillota</taxon>
        <taxon>Bacilli</taxon>
        <taxon>Bacillales</taxon>
        <taxon>Paenibacillaceae</taxon>
        <taxon>Paenibacillus</taxon>
    </lineage>
</organism>
<comment type="similarity">
    <text evidence="7">Belongs to the binding-protein-dependent transport system permease family.</text>
</comment>
<dbReference type="OrthoDB" id="2658500at2"/>
<evidence type="ECO:0000313" key="10">
    <source>
        <dbReference type="Proteomes" id="UP000214746"/>
    </source>
</evidence>
<feature type="domain" description="ABC transmembrane type-1" evidence="8">
    <location>
        <begin position="92"/>
        <end position="287"/>
    </location>
</feature>
<keyword evidence="3" id="KW-1003">Cell membrane</keyword>
<dbReference type="PANTHER" id="PTHR43744:SF12">
    <property type="entry name" value="ABC TRANSPORTER PERMEASE PROTEIN MG189-RELATED"/>
    <property type="match status" value="1"/>
</dbReference>
<feature type="transmembrane region" description="Helical" evidence="7">
    <location>
        <begin position="205"/>
        <end position="226"/>
    </location>
</feature>
<keyword evidence="6 7" id="KW-0472">Membrane</keyword>
<dbReference type="PANTHER" id="PTHR43744">
    <property type="entry name" value="ABC TRANSPORTER PERMEASE PROTEIN MG189-RELATED-RELATED"/>
    <property type="match status" value="1"/>
</dbReference>
<dbReference type="Pfam" id="PF00528">
    <property type="entry name" value="BPD_transp_1"/>
    <property type="match status" value="1"/>
</dbReference>
<dbReference type="CDD" id="cd06261">
    <property type="entry name" value="TM_PBP2"/>
    <property type="match status" value="1"/>
</dbReference>
<keyword evidence="5 7" id="KW-1133">Transmembrane helix</keyword>
<dbReference type="AlphaFoldDB" id="A0A2W1P4Q9"/>
<evidence type="ECO:0000256" key="3">
    <source>
        <dbReference type="ARBA" id="ARBA00022475"/>
    </source>
</evidence>
<evidence type="ECO:0000256" key="6">
    <source>
        <dbReference type="ARBA" id="ARBA00023136"/>
    </source>
</evidence>
<feature type="transmembrane region" description="Helical" evidence="7">
    <location>
        <begin position="21"/>
        <end position="47"/>
    </location>
</feature>
<evidence type="ECO:0000259" key="8">
    <source>
        <dbReference type="PROSITE" id="PS50928"/>
    </source>
</evidence>
<gene>
    <name evidence="9" type="ORF">CBW46_007075</name>
</gene>
<protein>
    <submittedName>
        <fullName evidence="9">Carbohydrate ABC transporter permease</fullName>
    </submittedName>
</protein>
<keyword evidence="2 7" id="KW-0813">Transport</keyword>
<reference evidence="9" key="1">
    <citation type="submission" date="2018-06" db="EMBL/GenBank/DDBJ databases">
        <title>Paenibacillus xerothermodurans sp. nov. an extremely dry heat resistant spore forming bacterium isolated from the soil of Cape Canaveral, Florida.</title>
        <authorList>
            <person name="Seuylemezian A."/>
            <person name="Kaur N."/>
            <person name="Patil P."/>
            <person name="Patil P."/>
            <person name="Mayilraj S."/>
            <person name="Vaishampayan P."/>
        </authorList>
    </citation>
    <scope>NUCLEOTIDE SEQUENCE [LARGE SCALE GENOMIC DNA]</scope>
    <source>
        <strain evidence="9">ATCC 27380</strain>
    </source>
</reference>
<dbReference type="GO" id="GO:0055085">
    <property type="term" value="P:transmembrane transport"/>
    <property type="evidence" value="ECO:0007669"/>
    <property type="project" value="InterPro"/>
</dbReference>
<name>A0A2W1P4Q9_PAEXE</name>
<dbReference type="GO" id="GO:0005886">
    <property type="term" value="C:plasma membrane"/>
    <property type="evidence" value="ECO:0007669"/>
    <property type="project" value="UniProtKB-SubCell"/>
</dbReference>
<evidence type="ECO:0000256" key="2">
    <source>
        <dbReference type="ARBA" id="ARBA00022448"/>
    </source>
</evidence>
<evidence type="ECO:0000256" key="1">
    <source>
        <dbReference type="ARBA" id="ARBA00004651"/>
    </source>
</evidence>